<proteinExistence type="predicted"/>
<evidence type="ECO:0000259" key="2">
    <source>
        <dbReference type="PROSITE" id="PS50125"/>
    </source>
</evidence>
<dbReference type="GO" id="GO:0006171">
    <property type="term" value="P:cAMP biosynthetic process"/>
    <property type="evidence" value="ECO:0007669"/>
    <property type="project" value="TreeGrafter"/>
</dbReference>
<feature type="repeat" description="TPR" evidence="1">
    <location>
        <begin position="439"/>
        <end position="472"/>
    </location>
</feature>
<dbReference type="SUPFAM" id="SSF55073">
    <property type="entry name" value="Nucleotide cyclase"/>
    <property type="match status" value="1"/>
</dbReference>
<reference evidence="3 4" key="1">
    <citation type="submission" date="2016-10" db="EMBL/GenBank/DDBJ databases">
        <authorList>
            <person name="de Groot N.N."/>
        </authorList>
    </citation>
    <scope>NUCLEOTIDE SEQUENCE [LARGE SCALE GENOMIC DNA]</scope>
    <source>
        <strain evidence="3 4">DSM 23413</strain>
    </source>
</reference>
<dbReference type="RefSeq" id="WP_104007085.1">
    <property type="nucleotide sequence ID" value="NZ_FNVD01000003.1"/>
</dbReference>
<dbReference type="SMART" id="SM00044">
    <property type="entry name" value="CYCc"/>
    <property type="match status" value="1"/>
</dbReference>
<dbReference type="Proteomes" id="UP000236742">
    <property type="component" value="Unassembled WGS sequence"/>
</dbReference>
<feature type="domain" description="Guanylate cyclase" evidence="2">
    <location>
        <begin position="9"/>
        <end position="118"/>
    </location>
</feature>
<sequence length="570" mass="62411">MTTTRRLSAVLAADVVGYSRMMQQDESGTLSALRGFRAELFEPTVSGHGGEVIKRMGDGWLVVFPAVVQAVRCAVDLQQALAGVAGQLRLRVGVHLGDVVTDEEDIYGDGVNVAARLQQAAEPGAVLVSDIVHRSVDEKMRALFHSAGTRAFKNMPEPVPVFKWGGQGTATVRVNGPAGARMIAVLPFANLSTDREQDFFADGITEEVITTLSKLPGLQVVARNSTFVYKGRSVDVKQVGAELGANLVLEGSVRTGGNRARITAQLIDATTATHLWADRYDRSLDNVFEVQDEIALRVATELQVELLEGEMARFHGAGTRDLEAWSEQMRAVACTRSMTREDCAAARRHATRAVQLDPGYAAAYGTMAFAQSVEARHGYTDSRPDTLAEARANARRSLELEPYNPDAWAVLGFADAIEGKLDTAIAQFRQALEQNHNHADVWARLSITLTFRGQTQEAISAAEQAIRLNPQYPGWYAGNLGFALRMAGRFDEAEARFREYSERAAGFGLMDLALIYVATGREADARRAAVELMRHRPGFRISKWAETQLFADKSLLDRDCESLRQLGLPE</sequence>
<dbReference type="OrthoDB" id="54411at2"/>
<feature type="repeat" description="TPR" evidence="1">
    <location>
        <begin position="405"/>
        <end position="438"/>
    </location>
</feature>
<dbReference type="Gene3D" id="3.30.70.1230">
    <property type="entry name" value="Nucleotide cyclase"/>
    <property type="match status" value="1"/>
</dbReference>
<dbReference type="CDD" id="cd07302">
    <property type="entry name" value="CHD"/>
    <property type="match status" value="1"/>
</dbReference>
<dbReference type="PROSITE" id="PS50005">
    <property type="entry name" value="TPR"/>
    <property type="match status" value="2"/>
</dbReference>
<dbReference type="GO" id="GO:0035556">
    <property type="term" value="P:intracellular signal transduction"/>
    <property type="evidence" value="ECO:0007669"/>
    <property type="project" value="InterPro"/>
</dbReference>
<dbReference type="InterPro" id="IPR001054">
    <property type="entry name" value="A/G_cyclase"/>
</dbReference>
<dbReference type="SUPFAM" id="SSF48452">
    <property type="entry name" value="TPR-like"/>
    <property type="match status" value="1"/>
</dbReference>
<name>A0A1H5TZ11_9RHOB</name>
<dbReference type="PANTHER" id="PTHR43081:SF19">
    <property type="entry name" value="PH-SENSITIVE ADENYLATE CYCLASE RV1264"/>
    <property type="match status" value="1"/>
</dbReference>
<dbReference type="InterPro" id="IPR019734">
    <property type="entry name" value="TPR_rpt"/>
</dbReference>
<dbReference type="SMART" id="SM00028">
    <property type="entry name" value="TPR"/>
    <property type="match status" value="3"/>
</dbReference>
<accession>A0A1H5TZ11</accession>
<keyword evidence="1" id="KW-0802">TPR repeat</keyword>
<dbReference type="PANTHER" id="PTHR43081">
    <property type="entry name" value="ADENYLATE CYCLASE, TERMINAL-DIFFERENTIATION SPECIFIC-RELATED"/>
    <property type="match status" value="1"/>
</dbReference>
<dbReference type="AlphaFoldDB" id="A0A1H5TZ11"/>
<gene>
    <name evidence="3" type="ORF">SAMN05421751_103109</name>
</gene>
<dbReference type="Pfam" id="PF14559">
    <property type="entry name" value="TPR_19"/>
    <property type="match status" value="1"/>
</dbReference>
<dbReference type="GO" id="GO:0004016">
    <property type="term" value="F:adenylate cyclase activity"/>
    <property type="evidence" value="ECO:0007669"/>
    <property type="project" value="UniProtKB-ARBA"/>
</dbReference>
<protein>
    <submittedName>
        <fullName evidence="3">TolB amino-terminal domain-containing protein</fullName>
    </submittedName>
</protein>
<dbReference type="Pfam" id="PF00211">
    <property type="entry name" value="Guanylate_cyc"/>
    <property type="match status" value="1"/>
</dbReference>
<keyword evidence="4" id="KW-1185">Reference proteome</keyword>
<dbReference type="EMBL" id="FNVD01000003">
    <property type="protein sequence ID" value="SEF68046.1"/>
    <property type="molecule type" value="Genomic_DNA"/>
</dbReference>
<evidence type="ECO:0000313" key="4">
    <source>
        <dbReference type="Proteomes" id="UP000236742"/>
    </source>
</evidence>
<dbReference type="InterPro" id="IPR029787">
    <property type="entry name" value="Nucleotide_cyclase"/>
</dbReference>
<dbReference type="InterPro" id="IPR011990">
    <property type="entry name" value="TPR-like_helical_dom_sf"/>
</dbReference>
<dbReference type="Gene3D" id="3.40.50.10070">
    <property type="entry name" value="TolB, N-terminal domain"/>
    <property type="match status" value="1"/>
</dbReference>
<organism evidence="3 4">
    <name type="scientific">Jhaorihella thermophila</name>
    <dbReference type="NCBI Taxonomy" id="488547"/>
    <lineage>
        <taxon>Bacteria</taxon>
        <taxon>Pseudomonadati</taxon>
        <taxon>Pseudomonadota</taxon>
        <taxon>Alphaproteobacteria</taxon>
        <taxon>Rhodobacterales</taxon>
        <taxon>Paracoccaceae</taxon>
        <taxon>Jhaorihella</taxon>
    </lineage>
</organism>
<dbReference type="PROSITE" id="PS50125">
    <property type="entry name" value="GUANYLATE_CYCLASE_2"/>
    <property type="match status" value="1"/>
</dbReference>
<evidence type="ECO:0000313" key="3">
    <source>
        <dbReference type="EMBL" id="SEF68046.1"/>
    </source>
</evidence>
<evidence type="ECO:0000256" key="1">
    <source>
        <dbReference type="PROSITE-ProRule" id="PRU00339"/>
    </source>
</evidence>
<dbReference type="InterPro" id="IPR050697">
    <property type="entry name" value="Adenylyl/Guanylyl_Cyclase_3/4"/>
</dbReference>
<dbReference type="Gene3D" id="1.25.40.10">
    <property type="entry name" value="Tetratricopeptide repeat domain"/>
    <property type="match status" value="1"/>
</dbReference>